<dbReference type="Pfam" id="PF00400">
    <property type="entry name" value="WD40"/>
    <property type="match status" value="1"/>
</dbReference>
<dbReference type="EMBL" id="JACEFO010000360">
    <property type="protein sequence ID" value="KAF8772774.1"/>
    <property type="molecule type" value="Genomic_DNA"/>
</dbReference>
<keyword evidence="3" id="KW-0853">WD repeat</keyword>
<keyword evidence="4" id="KW-0677">Repeat</keyword>
<dbReference type="GO" id="GO:0032040">
    <property type="term" value="C:small-subunit processome"/>
    <property type="evidence" value="ECO:0007669"/>
    <property type="project" value="TreeGrafter"/>
</dbReference>
<keyword evidence="9" id="KW-1185">Reference proteome</keyword>
<evidence type="ECO:0000256" key="1">
    <source>
        <dbReference type="ARBA" id="ARBA00004604"/>
    </source>
</evidence>
<organism evidence="8 9">
    <name type="scientific">Digitaria exilis</name>
    <dbReference type="NCBI Taxonomy" id="1010633"/>
    <lineage>
        <taxon>Eukaryota</taxon>
        <taxon>Viridiplantae</taxon>
        <taxon>Streptophyta</taxon>
        <taxon>Embryophyta</taxon>
        <taxon>Tracheophyta</taxon>
        <taxon>Spermatophyta</taxon>
        <taxon>Magnoliopsida</taxon>
        <taxon>Liliopsida</taxon>
        <taxon>Poales</taxon>
        <taxon>Poaceae</taxon>
        <taxon>PACMAD clade</taxon>
        <taxon>Panicoideae</taxon>
        <taxon>Panicodae</taxon>
        <taxon>Paniceae</taxon>
        <taxon>Anthephorinae</taxon>
        <taxon>Digitaria</taxon>
    </lineage>
</organism>
<accession>A0A835KUA2</accession>
<evidence type="ECO:0000256" key="4">
    <source>
        <dbReference type="ARBA" id="ARBA00022737"/>
    </source>
</evidence>
<reference evidence="8" key="1">
    <citation type="submission" date="2020-07" db="EMBL/GenBank/DDBJ databases">
        <title>Genome sequence and genetic diversity analysis of an under-domesticated orphan crop, white fonio (Digitaria exilis).</title>
        <authorList>
            <person name="Bennetzen J.L."/>
            <person name="Chen S."/>
            <person name="Ma X."/>
            <person name="Wang X."/>
            <person name="Yssel A.E.J."/>
            <person name="Chaluvadi S.R."/>
            <person name="Johnson M."/>
            <person name="Gangashetty P."/>
            <person name="Hamidou F."/>
            <person name="Sanogo M.D."/>
            <person name="Zwaenepoel A."/>
            <person name="Wallace J."/>
            <person name="Van De Peer Y."/>
            <person name="Van Deynze A."/>
        </authorList>
    </citation>
    <scope>NUCLEOTIDE SEQUENCE</scope>
    <source>
        <tissue evidence="8">Leaves</tissue>
    </source>
</reference>
<dbReference type="SMART" id="SM00320">
    <property type="entry name" value="WD40"/>
    <property type="match status" value="8"/>
</dbReference>
<feature type="region of interest" description="Disordered" evidence="7">
    <location>
        <begin position="1"/>
        <end position="23"/>
    </location>
</feature>
<dbReference type="AlphaFoldDB" id="A0A835KUA2"/>
<dbReference type="InterPro" id="IPR015943">
    <property type="entry name" value="WD40/YVTN_repeat-like_dom_sf"/>
</dbReference>
<evidence type="ECO:0000256" key="7">
    <source>
        <dbReference type="SAM" id="MobiDB-lite"/>
    </source>
</evidence>
<name>A0A835KUA2_9POAL</name>
<dbReference type="PANTHER" id="PTHR18359:SF0">
    <property type="entry name" value="U3 SMALL NUCLEOLAR RNA-ASSOCIATED PROTEIN 18 HOMOLOG"/>
    <property type="match status" value="1"/>
</dbReference>
<evidence type="ECO:0000256" key="5">
    <source>
        <dbReference type="ARBA" id="ARBA00023242"/>
    </source>
</evidence>
<feature type="compositionally biased region" description="Polar residues" evidence="7">
    <location>
        <begin position="1"/>
        <end position="10"/>
    </location>
</feature>
<feature type="compositionally biased region" description="Basic and acidic residues" evidence="7">
    <location>
        <begin position="12"/>
        <end position="23"/>
    </location>
</feature>
<keyword evidence="5" id="KW-0539">Nucleus</keyword>
<evidence type="ECO:0000256" key="6">
    <source>
        <dbReference type="ARBA" id="ARBA00025767"/>
    </source>
</evidence>
<dbReference type="PANTHER" id="PTHR18359">
    <property type="entry name" value="WD-REPEAT PROTEIN-RELATED"/>
    <property type="match status" value="1"/>
</dbReference>
<evidence type="ECO:0000256" key="3">
    <source>
        <dbReference type="ARBA" id="ARBA00022574"/>
    </source>
</evidence>
<dbReference type="GO" id="GO:0006364">
    <property type="term" value="P:rRNA processing"/>
    <property type="evidence" value="ECO:0007669"/>
    <property type="project" value="UniProtKB-KW"/>
</dbReference>
<evidence type="ECO:0000313" key="8">
    <source>
        <dbReference type="EMBL" id="KAF8772774.1"/>
    </source>
</evidence>
<dbReference type="SUPFAM" id="SSF50998">
    <property type="entry name" value="Quinoprotein alcohol dehydrogenase-like"/>
    <property type="match status" value="1"/>
</dbReference>
<proteinExistence type="inferred from homology"/>
<comment type="caution">
    <text evidence="8">The sequence shown here is derived from an EMBL/GenBank/DDBJ whole genome shotgun (WGS) entry which is preliminary data.</text>
</comment>
<dbReference type="GO" id="GO:0034388">
    <property type="term" value="C:Pwp2p-containing subcomplex of 90S preribosome"/>
    <property type="evidence" value="ECO:0007669"/>
    <property type="project" value="TreeGrafter"/>
</dbReference>
<evidence type="ECO:0000256" key="2">
    <source>
        <dbReference type="ARBA" id="ARBA00022552"/>
    </source>
</evidence>
<protein>
    <submittedName>
        <fullName evidence="8">Uncharacterized protein</fullName>
    </submittedName>
</protein>
<sequence length="633" mass="68557">MSLISQTTLGCRTDEKGKDEGEHFSIPPGYMWKIVNEPRSNYEKNKRRAQAEKEKVLATRHNKKACPALNLHAKVVGAKADNRSSKTVATSNDNEAANAKVFPCLQQISRLVDARLERSAHNCCISSVRFNKEGRLVLAAGSDGNMRLSQIDSENSNAKRVQTISLPNCEIDQAAFMPNGSEVIVVDSTEFVYSYDLMNNALSKAGPFPKWEDRRLHNFEVSPDSSTIALVGNNKGYILLISAKTKEKVGVLRMDDDSQARSVAYTDGGNQLVGTDGSGHVYLWDLRTKRCVNKTIACLDNAPLGSSLDSSLFAVASSSGFVNIYDRSEFVNGGCEPVKVIDGLTSCTSIEQVKFNHDAQILAMISRGGEHTLKLLHLPSCSVSPGTWPETDLKSQFPCSLDFSPSSGLMAVGTFCGNAMSYHNFEVSPDSSTIALVGNNKGYILLISAKTKEKVGVLRMDDDSQARSVAYTDGGNQLVGTDGSGHVYLWDLRTKRCVNKTIACLDNAPLGSSLDSSLFAVASSSGFVNIYDRSEFVNGGCEPVKVIDGLTSCTSIEQVKFNHDAQILAMISRGGEHTLKLLHLPSCSVSPGTWPETDLKSQFPCSLDFSPSSGLMAVGTFCGNAMLFRTQLL</sequence>
<evidence type="ECO:0000313" key="9">
    <source>
        <dbReference type="Proteomes" id="UP000636709"/>
    </source>
</evidence>
<dbReference type="InterPro" id="IPR001680">
    <property type="entry name" value="WD40_rpt"/>
</dbReference>
<dbReference type="InterPro" id="IPR011047">
    <property type="entry name" value="Quinoprotein_ADH-like_sf"/>
</dbReference>
<keyword evidence="2" id="KW-0698">rRNA processing</keyword>
<dbReference type="InterPro" id="IPR045161">
    <property type="entry name" value="Utp18"/>
</dbReference>
<gene>
    <name evidence="8" type="ORF">HU200_005400</name>
</gene>
<dbReference type="OrthoDB" id="1935146at2759"/>
<dbReference type="Proteomes" id="UP000636709">
    <property type="component" value="Unassembled WGS sequence"/>
</dbReference>
<comment type="similarity">
    <text evidence="6">Belongs to the WD repeat UTP18 family.</text>
</comment>
<comment type="subcellular location">
    <subcellularLocation>
        <location evidence="1">Nucleus</location>
        <location evidence="1">Nucleolus</location>
    </subcellularLocation>
</comment>
<dbReference type="Gene3D" id="2.130.10.10">
    <property type="entry name" value="YVTN repeat-like/Quinoprotein amine dehydrogenase"/>
    <property type="match status" value="2"/>
</dbReference>